<organism evidence="1">
    <name type="scientific">viral metagenome</name>
    <dbReference type="NCBI Taxonomy" id="1070528"/>
    <lineage>
        <taxon>unclassified sequences</taxon>
        <taxon>metagenomes</taxon>
        <taxon>organismal metagenomes</taxon>
    </lineage>
</organism>
<name>A0A6C0IEG2_9ZZZZ</name>
<sequence length="980" mass="114231">MYATHHKTGRQVRILTHTTSTWKSKKTLVWLNASSNQNVFWKKYDIGVVGSEIYDACISKNIIPDILVCVEKNDVEWIRKNYKKVKMIFASNDILDMLTTTFFEENKVQNIISLEELHHLYTFLDLSWNGSINDACLLVALTLRFSVTFPLEKNNRKLYSLKVKDTIEEPQELWFITQHYKPKQSLRSKELNECIERNLKNPYIDKIVLLNETEIFYENDHNKIHQVVINKRLYYSDVFQYIYDKVPENVIVVFANSDIYLDETIRNIWSVNIEDKFFALLRYENNEIYGPRPDSQDTWIISSSSVKARSNNYKDIDFSFGIMGCDNAITLEMMRQKYLVVNPSLTIKTHHLHKSEIRNYDPEDIVPKSAYLYVEPTGLHDMEAVTHIQHPIIKKLTFESFDRPIQCSNVRKAETFCSMVKDFEFSSKEKNTVGELTQPIYKLNNIFVTNTGLTYDYDKIYVGKSKVATEAWAQSDISTLTPSVSSEISYVAYIPDSYVENVENYLLYYLSKILLMKTVIQKNGEFWCPNESSFINVLRLFKWNQKQMPLLSRNESQLAFVNEAYVWLPSDDNNVTKEQMAALRAYIQQYDDGNDDNDSICIFMDSKYVTSEFVKMLEAIYPNVSRIYNTTPIEQKIAYLQNASLTILSSSSIQSYGWLWCMKPGTKVYDIKNEMSVKGDVIHIANACQLDYHFMLVPKDGMKNEKILSDIQGLKGKDFQKPVIFVPVSNHKERFFHHAGDSFREIIDLWEERGYIEKQYSSCKNVWLHSIGDTLLYDRPNYDWIKESDGEEQMWKKGLFGNPKPLGGKSVPWSFWPRRPRLVEAMLNNTFEKTKGVVFYGCTENQIQKMNRTKYDWSKCCDEFVMSEEPKFSQQEYLDNLSKAKYGLCLAGYGKKCHREVECMAFGCIPLVSNEVDMDSYANPPMVGVHYLRVSSPEDLVNKVKANKNWLEMSEACKVWYKENCSVDGMWLLTKKLCSL</sequence>
<protein>
    <recommendedName>
        <fullName evidence="2">Exostosin GT47 domain-containing protein</fullName>
    </recommendedName>
</protein>
<reference evidence="1" key="1">
    <citation type="journal article" date="2020" name="Nature">
        <title>Giant virus diversity and host interactions through global metagenomics.</title>
        <authorList>
            <person name="Schulz F."/>
            <person name="Roux S."/>
            <person name="Paez-Espino D."/>
            <person name="Jungbluth S."/>
            <person name="Walsh D.A."/>
            <person name="Denef V.J."/>
            <person name="McMahon K.D."/>
            <person name="Konstantinidis K.T."/>
            <person name="Eloe-Fadrosh E.A."/>
            <person name="Kyrpides N.C."/>
            <person name="Woyke T."/>
        </authorList>
    </citation>
    <scope>NUCLEOTIDE SEQUENCE</scope>
    <source>
        <strain evidence="1">GVMAG-M-3300023184-77</strain>
    </source>
</reference>
<dbReference type="EMBL" id="MN740165">
    <property type="protein sequence ID" value="QHT91521.1"/>
    <property type="molecule type" value="Genomic_DNA"/>
</dbReference>
<evidence type="ECO:0008006" key="2">
    <source>
        <dbReference type="Google" id="ProtNLM"/>
    </source>
</evidence>
<proteinExistence type="predicted"/>
<dbReference type="AlphaFoldDB" id="A0A6C0IEG2"/>
<accession>A0A6C0IEG2</accession>
<evidence type="ECO:0000313" key="1">
    <source>
        <dbReference type="EMBL" id="QHT91521.1"/>
    </source>
</evidence>